<dbReference type="CDD" id="cd16377">
    <property type="entry name" value="23S_rRNA_IVP_like"/>
    <property type="match status" value="1"/>
</dbReference>
<gene>
    <name evidence="1" type="ORF">GLV81_15335</name>
</gene>
<dbReference type="PANTHER" id="PTHR38471:SF2">
    <property type="entry name" value="FOUR HELIX BUNDLE PROTEIN"/>
    <property type="match status" value="1"/>
</dbReference>
<dbReference type="RefSeq" id="WP_157479656.1">
    <property type="nucleotide sequence ID" value="NZ_CP046566.1"/>
</dbReference>
<dbReference type="Proteomes" id="UP000426027">
    <property type="component" value="Chromosome"/>
</dbReference>
<evidence type="ECO:0000313" key="2">
    <source>
        <dbReference type="Proteomes" id="UP000426027"/>
    </source>
</evidence>
<dbReference type="Pfam" id="PF05635">
    <property type="entry name" value="23S_rRNA_IVP"/>
    <property type="match status" value="1"/>
</dbReference>
<keyword evidence="2" id="KW-1185">Reference proteome</keyword>
<dbReference type="EMBL" id="CP046566">
    <property type="protein sequence ID" value="QGW29304.1"/>
    <property type="molecule type" value="Genomic_DNA"/>
</dbReference>
<reference evidence="1 2" key="1">
    <citation type="submission" date="2019-11" db="EMBL/GenBank/DDBJ databases">
        <authorList>
            <person name="Im W.T."/>
        </authorList>
    </citation>
    <scope>NUCLEOTIDE SEQUENCE [LARGE SCALE GENOMIC DNA]</scope>
    <source>
        <strain evidence="1 2">SB-02</strain>
    </source>
</reference>
<accession>A0A6I6GA57</accession>
<proteinExistence type="predicted"/>
<dbReference type="SUPFAM" id="SSF158446">
    <property type="entry name" value="IVS-encoded protein-like"/>
    <property type="match status" value="1"/>
</dbReference>
<dbReference type="NCBIfam" id="TIGR02436">
    <property type="entry name" value="four helix bundle protein"/>
    <property type="match status" value="1"/>
</dbReference>
<dbReference type="PANTHER" id="PTHR38471">
    <property type="entry name" value="FOUR HELIX BUNDLE PROTEIN"/>
    <property type="match status" value="1"/>
</dbReference>
<dbReference type="KEGG" id="fls:GLV81_15335"/>
<name>A0A6I6GA57_9BACT</name>
<dbReference type="Gene3D" id="1.20.1440.60">
    <property type="entry name" value="23S rRNA-intervening sequence"/>
    <property type="match status" value="1"/>
</dbReference>
<protein>
    <submittedName>
        <fullName evidence="1">Four helix bundle protein</fullName>
    </submittedName>
</protein>
<dbReference type="InterPro" id="IPR036583">
    <property type="entry name" value="23S_rRNA_IVS_sf"/>
</dbReference>
<dbReference type="InterPro" id="IPR012657">
    <property type="entry name" value="23S_rRNA-intervening_sequence"/>
</dbReference>
<dbReference type="AlphaFoldDB" id="A0A6I6GA57"/>
<sequence>MANYQTLEVWKKGMVLVKDIYQYAKILPKEEMFGLTSQIKRAAVSVPTNIAEGMGRQRKKDCIHFMHIARGSLYELETLLLICQDAFSIEQEKVNTLQSTIIECMKQLNGFINYLEKADLK</sequence>
<evidence type="ECO:0000313" key="1">
    <source>
        <dbReference type="EMBL" id="QGW29304.1"/>
    </source>
</evidence>
<organism evidence="1 2">
    <name type="scientific">Phnomibacter ginsenosidimutans</name>
    <dbReference type="NCBI Taxonomy" id="2676868"/>
    <lineage>
        <taxon>Bacteria</taxon>
        <taxon>Pseudomonadati</taxon>
        <taxon>Bacteroidota</taxon>
        <taxon>Chitinophagia</taxon>
        <taxon>Chitinophagales</taxon>
        <taxon>Chitinophagaceae</taxon>
        <taxon>Phnomibacter</taxon>
    </lineage>
</organism>